<proteinExistence type="predicted"/>
<organism evidence="2 3">
    <name type="scientific">Neptunitalea lumnitzerae</name>
    <dbReference type="NCBI Taxonomy" id="2965509"/>
    <lineage>
        <taxon>Bacteria</taxon>
        <taxon>Pseudomonadati</taxon>
        <taxon>Bacteroidota</taxon>
        <taxon>Flavobacteriia</taxon>
        <taxon>Flavobacteriales</taxon>
        <taxon>Flavobacteriaceae</taxon>
        <taxon>Neptunitalea</taxon>
    </lineage>
</organism>
<keyword evidence="3" id="KW-1185">Reference proteome</keyword>
<dbReference type="RefSeq" id="WP_281763586.1">
    <property type="nucleotide sequence ID" value="NZ_BRVO01000001.1"/>
</dbReference>
<reference evidence="2" key="1">
    <citation type="submission" date="2022-07" db="EMBL/GenBank/DDBJ databases">
        <title>Taxonomy of Novel Oxalotrophic and Methylotrophic Bacteria.</title>
        <authorList>
            <person name="Sahin N."/>
            <person name="Tani A."/>
        </authorList>
    </citation>
    <scope>NUCLEOTIDE SEQUENCE</scope>
    <source>
        <strain evidence="2">Y10</strain>
    </source>
</reference>
<evidence type="ECO:0000259" key="1">
    <source>
        <dbReference type="PROSITE" id="PS51781"/>
    </source>
</evidence>
<dbReference type="EMBL" id="BRVO01000001">
    <property type="protein sequence ID" value="GLB47923.1"/>
    <property type="molecule type" value="Genomic_DNA"/>
</dbReference>
<dbReference type="PROSITE" id="PS51781">
    <property type="entry name" value="SH3B"/>
    <property type="match status" value="1"/>
</dbReference>
<sequence>MKNFIIGIVCFLTAHTINAQVINDESYLDESFYKFKIKLENAVLNRDREALSSMLADSINESANGCGYKCPKKEFLDFLFPNKESNEWTSLLNHIRFGFKKKSTADNALDAVTDTPYYFYAPSFNDEINLETQLIILGENVNIREDAGTDKKVVAQLSYEIVRCNCSITNITDDTYKYADGIDWIQVTLKNGVKGYVAANLTSQNISRDLVIINTATGWKITSYFMSPGC</sequence>
<feature type="domain" description="SH3b" evidence="1">
    <location>
        <begin position="131"/>
        <end position="206"/>
    </location>
</feature>
<protein>
    <recommendedName>
        <fullName evidence="1">SH3b domain-containing protein</fullName>
    </recommendedName>
</protein>
<gene>
    <name evidence="2" type="ORF">Y10_02910</name>
</gene>
<comment type="caution">
    <text evidence="2">The sequence shown here is derived from an EMBL/GenBank/DDBJ whole genome shotgun (WGS) entry which is preliminary data.</text>
</comment>
<evidence type="ECO:0000313" key="3">
    <source>
        <dbReference type="Proteomes" id="UP001143543"/>
    </source>
</evidence>
<evidence type="ECO:0000313" key="2">
    <source>
        <dbReference type="EMBL" id="GLB47923.1"/>
    </source>
</evidence>
<name>A0ABQ5MEW1_9FLAO</name>
<dbReference type="Gene3D" id="2.30.30.40">
    <property type="entry name" value="SH3 Domains"/>
    <property type="match status" value="1"/>
</dbReference>
<dbReference type="SMART" id="SM00287">
    <property type="entry name" value="SH3b"/>
    <property type="match status" value="1"/>
</dbReference>
<dbReference type="InterPro" id="IPR003646">
    <property type="entry name" value="SH3-like_bac-type"/>
</dbReference>
<dbReference type="Proteomes" id="UP001143543">
    <property type="component" value="Unassembled WGS sequence"/>
</dbReference>
<accession>A0ABQ5MEW1</accession>